<evidence type="ECO:0008006" key="4">
    <source>
        <dbReference type="Google" id="ProtNLM"/>
    </source>
</evidence>
<comment type="caution">
    <text evidence="2">The sequence shown here is derived from an EMBL/GenBank/DDBJ whole genome shotgun (WGS) entry which is preliminary data.</text>
</comment>
<proteinExistence type="predicted"/>
<dbReference type="EMBL" id="CAACYD010000007">
    <property type="protein sequence ID" value="VFA90110.1"/>
    <property type="molecule type" value="Genomic_DNA"/>
</dbReference>
<reference evidence="2 3" key="1">
    <citation type="submission" date="2019-02" db="EMBL/GenBank/DDBJ databases">
        <authorList>
            <consortium name="Pathogen Informatics"/>
        </authorList>
    </citation>
    <scope>NUCLEOTIDE SEQUENCE [LARGE SCALE GENOMIC DNA]</scope>
    <source>
        <strain evidence="2 3">3012STDY6756503</strain>
    </source>
</reference>
<evidence type="ECO:0000313" key="3">
    <source>
        <dbReference type="Proteomes" id="UP000360750"/>
    </source>
</evidence>
<protein>
    <recommendedName>
        <fullName evidence="4">Secreted protein</fullName>
    </recommendedName>
</protein>
<dbReference type="Proteomes" id="UP000360750">
    <property type="component" value="Unassembled WGS sequence"/>
</dbReference>
<name>A0ABD7V6Z9_9ACTN</name>
<feature type="chain" id="PRO_5044858055" description="Secreted protein" evidence="1">
    <location>
        <begin position="31"/>
        <end position="150"/>
    </location>
</feature>
<keyword evidence="1" id="KW-0732">Signal</keyword>
<evidence type="ECO:0000256" key="1">
    <source>
        <dbReference type="SAM" id="SignalP"/>
    </source>
</evidence>
<dbReference type="AlphaFoldDB" id="A0ABD7V6Z9"/>
<organism evidence="2 3">
    <name type="scientific">Gordonia paraffinivorans</name>
    <dbReference type="NCBI Taxonomy" id="175628"/>
    <lineage>
        <taxon>Bacteria</taxon>
        <taxon>Bacillati</taxon>
        <taxon>Actinomycetota</taxon>
        <taxon>Actinomycetes</taxon>
        <taxon>Mycobacteriales</taxon>
        <taxon>Gordoniaceae</taxon>
        <taxon>Gordonia</taxon>
    </lineage>
</organism>
<feature type="signal peptide" evidence="1">
    <location>
        <begin position="1"/>
        <end position="30"/>
    </location>
</feature>
<dbReference type="GeneID" id="60751660"/>
<accession>A0ABD7V6Z9</accession>
<sequence length="150" mass="15577">MTKRWIAGLSAIASIVTMGAVTATSSTAEAAPRPSAKVCVINQEGGAYRGPIVLHATTGGLFNGPRPVFTHNADSAGCTTFAGLKPGTSYWVSGSVTLQKCQDHLKGDGTWGKYGVEQVRGFSSGVRRAPSSGVLQFPRQVAAVQTTSCF</sequence>
<evidence type="ECO:0000313" key="2">
    <source>
        <dbReference type="EMBL" id="VFA90110.1"/>
    </source>
</evidence>
<dbReference type="RefSeq" id="WP_131735095.1">
    <property type="nucleotide sequence ID" value="NZ_CAACYD010000007.1"/>
</dbReference>
<gene>
    <name evidence="2" type="ORF">NCTC8139_03690</name>
</gene>